<keyword evidence="2" id="KW-1185">Reference proteome</keyword>
<protein>
    <submittedName>
        <fullName evidence="1">Deoxyguanosinetriphosphate triphosphohydrolase C-terminal protein</fullName>
    </submittedName>
</protein>
<proteinExistence type="predicted"/>
<gene>
    <name evidence="1" type="ORF">IHE45_02G079600</name>
</gene>
<evidence type="ECO:0000313" key="1">
    <source>
        <dbReference type="EMBL" id="KAH7690892.1"/>
    </source>
</evidence>
<dbReference type="EMBL" id="CM037012">
    <property type="protein sequence ID" value="KAH7690892.1"/>
    <property type="molecule type" value="Genomic_DNA"/>
</dbReference>
<name>A0ACB7WR44_DIOAL</name>
<organism evidence="1 2">
    <name type="scientific">Dioscorea alata</name>
    <name type="common">Purple yam</name>
    <dbReference type="NCBI Taxonomy" id="55571"/>
    <lineage>
        <taxon>Eukaryota</taxon>
        <taxon>Viridiplantae</taxon>
        <taxon>Streptophyta</taxon>
        <taxon>Embryophyta</taxon>
        <taxon>Tracheophyta</taxon>
        <taxon>Spermatophyta</taxon>
        <taxon>Magnoliopsida</taxon>
        <taxon>Liliopsida</taxon>
        <taxon>Dioscoreales</taxon>
        <taxon>Dioscoreaceae</taxon>
        <taxon>Dioscorea</taxon>
    </lineage>
</organism>
<evidence type="ECO:0000313" key="2">
    <source>
        <dbReference type="Proteomes" id="UP000827976"/>
    </source>
</evidence>
<dbReference type="Proteomes" id="UP000827976">
    <property type="component" value="Chromosome 2"/>
</dbReference>
<reference evidence="2" key="1">
    <citation type="journal article" date="2022" name="Nat. Commun.">
        <title>Chromosome evolution and the genetic basis of agronomically important traits in greater yam.</title>
        <authorList>
            <person name="Bredeson J.V."/>
            <person name="Lyons J.B."/>
            <person name="Oniyinde I.O."/>
            <person name="Okereke N.R."/>
            <person name="Kolade O."/>
            <person name="Nnabue I."/>
            <person name="Nwadili C.O."/>
            <person name="Hribova E."/>
            <person name="Parker M."/>
            <person name="Nwogha J."/>
            <person name="Shu S."/>
            <person name="Carlson J."/>
            <person name="Kariba R."/>
            <person name="Muthemba S."/>
            <person name="Knop K."/>
            <person name="Barton G.J."/>
            <person name="Sherwood A.V."/>
            <person name="Lopez-Montes A."/>
            <person name="Asiedu R."/>
            <person name="Jamnadass R."/>
            <person name="Muchugi A."/>
            <person name="Goodstein D."/>
            <person name="Egesi C.N."/>
            <person name="Featherston J."/>
            <person name="Asfaw A."/>
            <person name="Simpson G.G."/>
            <person name="Dolezel J."/>
            <person name="Hendre P.S."/>
            <person name="Van Deynze A."/>
            <person name="Kumar P.L."/>
            <person name="Obidiegwu J.E."/>
            <person name="Bhattacharjee R."/>
            <person name="Rokhsar D.S."/>
        </authorList>
    </citation>
    <scope>NUCLEOTIDE SEQUENCE [LARGE SCALE GENOMIC DNA]</scope>
    <source>
        <strain evidence="2">cv. TDa95/00328</strain>
    </source>
</reference>
<comment type="caution">
    <text evidence="1">The sequence shown here is derived from an EMBL/GenBank/DDBJ whole genome shotgun (WGS) entry which is preliminary data.</text>
</comment>
<sequence length="1013" mass="112994">MEGESKRSDLRSLVEAIKASDDVETRVSLISQIGDSYQSETSDVVFLVQHLITLWVEPACLDISQCILNKKILNVVAQCVESVESNCFTQFLILGTKASSGCRKYLQMAVESYGELVEEQHSIIFFQIILDSLNFSSASIAKLTRSPVIGKEVDMHIIEDFILEQLNLTKSSILEIQRFHSIASEVLKMVQVILDALIKLCRAYAQASDLDSCKLNKRNVDYVNLTGIDYARHVISITASTIENLYELGTFAASGGGSLVTILNLSWKGVVSLLQLTKGIHVERLNVGDIILSLVSLATESLRCATESWSSFPRETVPISDAKRAFLPIKFFLINAVRISSDYPREAIGIFKEITQCVLSISTLSILWGNEMHLRSVSEGLVELVEPTALLLLHTLLNSADVNSDVRCQILDWLFTAPINSDLMHLDKGFGPDSKSISLDGIFTMSCDATPTSDMLLLGRVVVFLNLLKTSQALKEDMVVSISCKLDCLLDILMHEDIYASILGLEIPISCGSSSPGVVWQTMFSFTLHTLRTFMLVATSSHLAWTQVETFLLCNFLHLHFLCQELVMELWCFLIRHAELDMVHHMVDGLFSILKIIASSESSLAPFCPLRKMARSICILLTHAKPTTIDQVFNSILSDNDSYLSSIISMTLILEGFPLLSLSDNVKIIANQKVQSEFCGFLQNYFKEHETKDCISGLHGLPVYALSSALLSCQIKESSIIDEKLASQIQRFAISLLHSYKQATDSTKENYAKLLSAVLDIISKMKHVYARNDIGELILELKTLFVSCSSTDSNAFLYQVKPSLSSFMAKLCHMELAEGEDSTLCSAIYDLYHVLLRDRHWAFIHLAIAAFGYFAARTSWTELWRFVPQDAALSFDVNTGHEANEDRFMSELKAYLEKEVAFSAVILCKEQLSCLAKEGMILKKNFKIDSIIPQVIRSEKVEAINANEDHVKVKRRKLPNGIDEGMELLQNGLKVMSNAIAQTESSELKDAFSSHISRLEDVISHMIDLTSKS</sequence>
<accession>A0ACB7WR44</accession>